<keyword evidence="7" id="KW-1185">Reference proteome</keyword>
<dbReference type="Pfam" id="PF00440">
    <property type="entry name" value="TetR_N"/>
    <property type="match status" value="1"/>
</dbReference>
<reference evidence="6 7" key="1">
    <citation type="submission" date="2020-04" db="EMBL/GenBank/DDBJ databases">
        <title>Genome sequencing of novel species.</title>
        <authorList>
            <person name="Heo J."/>
            <person name="Kim S.-J."/>
            <person name="Kim J.-S."/>
            <person name="Hong S.-B."/>
            <person name="Kwon S.-W."/>
        </authorList>
    </citation>
    <scope>NUCLEOTIDE SEQUENCE [LARGE SCALE GENOMIC DNA]</scope>
    <source>
        <strain evidence="6 7">GN2-R2</strain>
    </source>
</reference>
<evidence type="ECO:0000256" key="2">
    <source>
        <dbReference type="ARBA" id="ARBA00023125"/>
    </source>
</evidence>
<dbReference type="PANTHER" id="PTHR30055:SF151">
    <property type="entry name" value="TRANSCRIPTIONAL REGULATORY PROTEIN"/>
    <property type="match status" value="1"/>
</dbReference>
<dbReference type="GO" id="GO:0003700">
    <property type="term" value="F:DNA-binding transcription factor activity"/>
    <property type="evidence" value="ECO:0007669"/>
    <property type="project" value="TreeGrafter"/>
</dbReference>
<evidence type="ECO:0000256" key="4">
    <source>
        <dbReference type="PROSITE-ProRule" id="PRU00335"/>
    </source>
</evidence>
<dbReference type="SUPFAM" id="SSF46689">
    <property type="entry name" value="Homeodomain-like"/>
    <property type="match status" value="1"/>
</dbReference>
<dbReference type="EMBL" id="CP051685">
    <property type="protein sequence ID" value="QJE01839.1"/>
    <property type="molecule type" value="Genomic_DNA"/>
</dbReference>
<feature type="domain" description="HTH tetR-type" evidence="5">
    <location>
        <begin position="14"/>
        <end position="74"/>
    </location>
</feature>
<evidence type="ECO:0000256" key="1">
    <source>
        <dbReference type="ARBA" id="ARBA00023015"/>
    </source>
</evidence>
<proteinExistence type="predicted"/>
<dbReference type="SUPFAM" id="SSF48498">
    <property type="entry name" value="Tetracyclin repressor-like, C-terminal domain"/>
    <property type="match status" value="1"/>
</dbReference>
<evidence type="ECO:0000256" key="3">
    <source>
        <dbReference type="ARBA" id="ARBA00023163"/>
    </source>
</evidence>
<dbReference type="Gene3D" id="1.10.10.60">
    <property type="entry name" value="Homeodomain-like"/>
    <property type="match status" value="1"/>
</dbReference>
<dbReference type="Gene3D" id="1.10.357.10">
    <property type="entry name" value="Tetracycline Repressor, domain 2"/>
    <property type="match status" value="1"/>
</dbReference>
<dbReference type="KEGG" id="mfy:HH212_18920"/>
<organism evidence="6 7">
    <name type="scientific">Massilia forsythiae</name>
    <dbReference type="NCBI Taxonomy" id="2728020"/>
    <lineage>
        <taxon>Bacteria</taxon>
        <taxon>Pseudomonadati</taxon>
        <taxon>Pseudomonadota</taxon>
        <taxon>Betaproteobacteria</taxon>
        <taxon>Burkholderiales</taxon>
        <taxon>Oxalobacteraceae</taxon>
        <taxon>Telluria group</taxon>
        <taxon>Massilia</taxon>
    </lineage>
</organism>
<accession>A0A7Z2ZTX8</accession>
<dbReference type="PANTHER" id="PTHR30055">
    <property type="entry name" value="HTH-TYPE TRANSCRIPTIONAL REGULATOR RUTR"/>
    <property type="match status" value="1"/>
</dbReference>
<dbReference type="InterPro" id="IPR050109">
    <property type="entry name" value="HTH-type_TetR-like_transc_reg"/>
</dbReference>
<gene>
    <name evidence="6" type="ORF">HH212_18920</name>
</gene>
<sequence>MTRNTRRTQRGETSLSRDSIIEAAIALLDAGGEAGLTFRALSERLATGAGAIYWHVADKGDLLDAACDAVVARTMAAAADSATPRERMRAIGVGMFDALDAHPWIGAELARSPGALPMVRILEGIGGQVRALGVPSQGQWLAASTLLNYILGVAGQNAANARVARRLGGERPALLESVAAAWLRLDEDAYAFTRSVAAQLREHDDRADFMAGIDLILDGIEQARRPPP</sequence>
<name>A0A7Z2ZTX8_9BURK</name>
<dbReference type="PROSITE" id="PS50977">
    <property type="entry name" value="HTH_TETR_2"/>
    <property type="match status" value="1"/>
</dbReference>
<dbReference type="GO" id="GO:0000976">
    <property type="term" value="F:transcription cis-regulatory region binding"/>
    <property type="evidence" value="ECO:0007669"/>
    <property type="project" value="TreeGrafter"/>
</dbReference>
<keyword evidence="3" id="KW-0804">Transcription</keyword>
<dbReference type="AlphaFoldDB" id="A0A7Z2ZTX8"/>
<keyword evidence="2 4" id="KW-0238">DNA-binding</keyword>
<evidence type="ECO:0000313" key="6">
    <source>
        <dbReference type="EMBL" id="QJE01839.1"/>
    </source>
</evidence>
<dbReference type="InterPro" id="IPR009057">
    <property type="entry name" value="Homeodomain-like_sf"/>
</dbReference>
<dbReference type="RefSeq" id="WP_170203926.1">
    <property type="nucleotide sequence ID" value="NZ_CP051685.1"/>
</dbReference>
<evidence type="ECO:0000259" key="5">
    <source>
        <dbReference type="PROSITE" id="PS50977"/>
    </source>
</evidence>
<keyword evidence="1" id="KW-0805">Transcription regulation</keyword>
<feature type="DNA-binding region" description="H-T-H motif" evidence="4">
    <location>
        <begin position="37"/>
        <end position="56"/>
    </location>
</feature>
<dbReference type="Proteomes" id="UP000502415">
    <property type="component" value="Chromosome"/>
</dbReference>
<dbReference type="InterPro" id="IPR036271">
    <property type="entry name" value="Tet_transcr_reg_TetR-rel_C_sf"/>
</dbReference>
<dbReference type="InterPro" id="IPR001647">
    <property type="entry name" value="HTH_TetR"/>
</dbReference>
<evidence type="ECO:0000313" key="7">
    <source>
        <dbReference type="Proteomes" id="UP000502415"/>
    </source>
</evidence>
<protein>
    <submittedName>
        <fullName evidence="6">TetR family transcriptional regulator</fullName>
    </submittedName>
</protein>